<dbReference type="AlphaFoldDB" id="A0AAN8YU22"/>
<evidence type="ECO:0000256" key="8">
    <source>
        <dbReference type="RuleBase" id="RU362108"/>
    </source>
</evidence>
<accession>A0AAN8YU22</accession>
<evidence type="ECO:0000256" key="3">
    <source>
        <dbReference type="ARBA" id="ARBA00022448"/>
    </source>
</evidence>
<organism evidence="9 10">
    <name type="scientific">Dillenia turbinata</name>
    <dbReference type="NCBI Taxonomy" id="194707"/>
    <lineage>
        <taxon>Eukaryota</taxon>
        <taxon>Viridiplantae</taxon>
        <taxon>Streptophyta</taxon>
        <taxon>Embryophyta</taxon>
        <taxon>Tracheophyta</taxon>
        <taxon>Spermatophyta</taxon>
        <taxon>Magnoliopsida</taxon>
        <taxon>eudicotyledons</taxon>
        <taxon>Gunneridae</taxon>
        <taxon>Pentapetalae</taxon>
        <taxon>Dilleniales</taxon>
        <taxon>Dilleniaceae</taxon>
        <taxon>Dillenia</taxon>
    </lineage>
</organism>
<comment type="function">
    <text evidence="8">May act as a component of the auxin efflux carrier.</text>
</comment>
<comment type="similarity">
    <text evidence="2 8">Belongs to the auxin efflux carrier (TC 2.A.69.1) family.</text>
</comment>
<dbReference type="GO" id="GO:0009734">
    <property type="term" value="P:auxin-activated signaling pathway"/>
    <property type="evidence" value="ECO:0007669"/>
    <property type="project" value="UniProtKB-UniRule"/>
</dbReference>
<dbReference type="GO" id="GO:0009926">
    <property type="term" value="P:auxin polar transport"/>
    <property type="evidence" value="ECO:0007669"/>
    <property type="project" value="TreeGrafter"/>
</dbReference>
<reference evidence="9 10" key="1">
    <citation type="submission" date="2023-12" db="EMBL/GenBank/DDBJ databases">
        <title>A high-quality genome assembly for Dillenia turbinata (Dilleniales).</title>
        <authorList>
            <person name="Chanderbali A."/>
        </authorList>
    </citation>
    <scope>NUCLEOTIDE SEQUENCE [LARGE SCALE GENOMIC DNA]</scope>
    <source>
        <strain evidence="9">LSX21</strain>
        <tissue evidence="9">Leaf</tissue>
    </source>
</reference>
<feature type="transmembrane region" description="Helical" evidence="8">
    <location>
        <begin position="237"/>
        <end position="258"/>
    </location>
</feature>
<feature type="transmembrane region" description="Helical" evidence="8">
    <location>
        <begin position="270"/>
        <end position="295"/>
    </location>
</feature>
<comment type="caution">
    <text evidence="8">Lacks conserved residue(s) required for the propagation of feature annotation.</text>
</comment>
<comment type="subcellular location">
    <subcellularLocation>
        <location evidence="1 8">Membrane</location>
        <topology evidence="1 8">Multi-pass membrane protein</topology>
    </subcellularLocation>
</comment>
<dbReference type="EMBL" id="JBAMMX010000025">
    <property type="protein sequence ID" value="KAK6915254.1"/>
    <property type="molecule type" value="Genomic_DNA"/>
</dbReference>
<feature type="transmembrane region" description="Helical" evidence="8">
    <location>
        <begin position="132"/>
        <end position="155"/>
    </location>
</feature>
<sequence>MIGLDDVYKVVSAMAPLYFALFLGYGSIKWWHIFTKEQCDVINRFVCYFTFPIFTLDFTSQLDPYNLNYRFIGADVIAKSLTVFVLAIWAKWSGHGSFRWFITNFSLCSLNNSLAMGVPIMDAMYGSVGTDLVVQSFMVQTLVWMKILILVLEIYSFNTIVVSPSENVEETKIEIEESAATQSNETENPIATHITACEGNMIVELQERQEKEIVVEENRVVPANTSKPSFLKLVKIFSLKLILHPTTYPCIIGIVWALISKRWNVGMPSIVKGCIKILSTSGTGTSMFSLGVFMATQEKKIACGIKLTCLGLILRFIAGPAVMAIGALATGLRGTALSMTILQAALPQAISSFVYAKDYGLHASVLSTAVIIGTIVSLPVLIAYYAVAESLY</sequence>
<dbReference type="GO" id="GO:0005783">
    <property type="term" value="C:endoplasmic reticulum"/>
    <property type="evidence" value="ECO:0007669"/>
    <property type="project" value="TreeGrafter"/>
</dbReference>
<keyword evidence="5 8" id="KW-1133">Transmembrane helix</keyword>
<gene>
    <name evidence="9" type="ORF">RJ641_020371</name>
</gene>
<dbReference type="Proteomes" id="UP001370490">
    <property type="component" value="Unassembled WGS sequence"/>
</dbReference>
<dbReference type="InterPro" id="IPR014024">
    <property type="entry name" value="Auxin_eff_plant"/>
</dbReference>
<feature type="transmembrane region" description="Helical" evidence="8">
    <location>
        <begin position="307"/>
        <end position="329"/>
    </location>
</feature>
<dbReference type="GO" id="GO:0005886">
    <property type="term" value="C:plasma membrane"/>
    <property type="evidence" value="ECO:0007669"/>
    <property type="project" value="TreeGrafter"/>
</dbReference>
<keyword evidence="7 8" id="KW-0927">Auxin signaling pathway</keyword>
<feature type="transmembrane region" description="Helical" evidence="8">
    <location>
        <begin position="69"/>
        <end position="89"/>
    </location>
</feature>
<feature type="transmembrane region" description="Helical" evidence="8">
    <location>
        <begin position="101"/>
        <end position="120"/>
    </location>
</feature>
<dbReference type="Pfam" id="PF03547">
    <property type="entry name" value="Mem_trans"/>
    <property type="match status" value="1"/>
</dbReference>
<keyword evidence="6 8" id="KW-0472">Membrane</keyword>
<name>A0AAN8YU22_9MAGN</name>
<dbReference type="InterPro" id="IPR004776">
    <property type="entry name" value="Mem_transp_PIN-like"/>
</dbReference>
<dbReference type="PANTHER" id="PTHR31752:SF2">
    <property type="entry name" value="AUXIN EFFLUX CARRIER COMPONENT 5"/>
    <property type="match status" value="1"/>
</dbReference>
<evidence type="ECO:0000256" key="5">
    <source>
        <dbReference type="ARBA" id="ARBA00022989"/>
    </source>
</evidence>
<protein>
    <recommendedName>
        <fullName evidence="8">Auxin efflux carrier component</fullName>
    </recommendedName>
</protein>
<feature type="transmembrane region" description="Helical" evidence="8">
    <location>
        <begin position="7"/>
        <end position="28"/>
    </location>
</feature>
<evidence type="ECO:0000256" key="2">
    <source>
        <dbReference type="ARBA" id="ARBA00009177"/>
    </source>
</evidence>
<evidence type="ECO:0000256" key="7">
    <source>
        <dbReference type="ARBA" id="ARBA00023294"/>
    </source>
</evidence>
<keyword evidence="3 8" id="KW-0813">Transport</keyword>
<evidence type="ECO:0000313" key="10">
    <source>
        <dbReference type="Proteomes" id="UP001370490"/>
    </source>
</evidence>
<evidence type="ECO:0000313" key="9">
    <source>
        <dbReference type="EMBL" id="KAK6915254.1"/>
    </source>
</evidence>
<proteinExistence type="inferred from homology"/>
<dbReference type="NCBIfam" id="TIGR00946">
    <property type="entry name" value="2a69"/>
    <property type="match status" value="1"/>
</dbReference>
<comment type="caution">
    <text evidence="9">The sequence shown here is derived from an EMBL/GenBank/DDBJ whole genome shotgun (WGS) entry which is preliminary data.</text>
</comment>
<keyword evidence="10" id="KW-1185">Reference proteome</keyword>
<evidence type="ECO:0000256" key="1">
    <source>
        <dbReference type="ARBA" id="ARBA00004141"/>
    </source>
</evidence>
<keyword evidence="4 8" id="KW-0812">Transmembrane</keyword>
<dbReference type="GO" id="GO:0010329">
    <property type="term" value="F:auxin efflux transmembrane transporter activity"/>
    <property type="evidence" value="ECO:0007669"/>
    <property type="project" value="TreeGrafter"/>
</dbReference>
<dbReference type="InterPro" id="IPR051107">
    <property type="entry name" value="Auxin_Efflux_Carrier"/>
</dbReference>
<evidence type="ECO:0000256" key="4">
    <source>
        <dbReference type="ARBA" id="ARBA00022692"/>
    </source>
</evidence>
<dbReference type="PANTHER" id="PTHR31752">
    <property type="entry name" value="AUXIN EFFLUX CARRIER COMPONENT 1B-RELATED"/>
    <property type="match status" value="1"/>
</dbReference>
<feature type="transmembrane region" description="Helical" evidence="8">
    <location>
        <begin position="363"/>
        <end position="387"/>
    </location>
</feature>
<evidence type="ECO:0000256" key="6">
    <source>
        <dbReference type="ARBA" id="ARBA00023136"/>
    </source>
</evidence>